<dbReference type="Proteomes" id="UP000505355">
    <property type="component" value="Chromosome"/>
</dbReference>
<dbReference type="EMBL" id="CP054139">
    <property type="protein sequence ID" value="QKJ30941.1"/>
    <property type="molecule type" value="Genomic_DNA"/>
</dbReference>
<dbReference type="RefSeq" id="WP_173415610.1">
    <property type="nucleotide sequence ID" value="NZ_CP054139.1"/>
</dbReference>
<protein>
    <submittedName>
        <fullName evidence="1">Uncharacterized protein</fullName>
    </submittedName>
</protein>
<keyword evidence="2" id="KW-1185">Reference proteome</keyword>
<reference evidence="1 2" key="1">
    <citation type="submission" date="2020-05" db="EMBL/GenBank/DDBJ databases">
        <title>Mucilaginibacter mali sp. nov.</title>
        <authorList>
            <person name="Kim H.S."/>
            <person name="Lee K.C."/>
            <person name="Suh M.K."/>
            <person name="Kim J.-S."/>
            <person name="Han K.-I."/>
            <person name="Eom M.K."/>
            <person name="Shin Y.K."/>
            <person name="Lee J.-S."/>
        </authorList>
    </citation>
    <scope>NUCLEOTIDE SEQUENCE [LARGE SCALE GENOMIC DNA]</scope>
    <source>
        <strain evidence="1 2">G2-14</strain>
    </source>
</reference>
<evidence type="ECO:0000313" key="1">
    <source>
        <dbReference type="EMBL" id="QKJ30941.1"/>
    </source>
</evidence>
<proteinExistence type="predicted"/>
<accession>A0A7D4UMD0</accession>
<evidence type="ECO:0000313" key="2">
    <source>
        <dbReference type="Proteomes" id="UP000505355"/>
    </source>
</evidence>
<dbReference type="PROSITE" id="PS51257">
    <property type="entry name" value="PROKAR_LIPOPROTEIN"/>
    <property type="match status" value="1"/>
</dbReference>
<dbReference type="AlphaFoldDB" id="A0A7D4UMD0"/>
<organism evidence="1 2">
    <name type="scientific">Mucilaginibacter mali</name>
    <dbReference type="NCBI Taxonomy" id="2740462"/>
    <lineage>
        <taxon>Bacteria</taxon>
        <taxon>Pseudomonadati</taxon>
        <taxon>Bacteroidota</taxon>
        <taxon>Sphingobacteriia</taxon>
        <taxon>Sphingobacteriales</taxon>
        <taxon>Sphingobacteriaceae</taxon>
        <taxon>Mucilaginibacter</taxon>
    </lineage>
</organism>
<sequence>MRKHLLYLTFTFIVAAFATSCKKDDDIAKATESKVVQGSIMGVNGPTSGLVDQELTFSLVWQNTDGTLKLHHLQDSVANDTTMVKLFTLTNIADTTAAAKNLSIASYKFKAAKPGTYYLKFYKADSTGKAAIIDTLNIK</sequence>
<name>A0A7D4UMD0_9SPHI</name>
<gene>
    <name evidence="1" type="ORF">HQ865_14675</name>
</gene>
<dbReference type="KEGG" id="mmab:HQ865_14675"/>